<dbReference type="Proteomes" id="UP000887566">
    <property type="component" value="Unplaced"/>
</dbReference>
<proteinExistence type="predicted"/>
<sequence>MGLLRLRKRSIELYSLLLSIERSISDDANESPGIETHRKQHQEVSKKKAKDEEDRDRKERKKSGKQQRINFPV</sequence>
<evidence type="ECO:0000313" key="3">
    <source>
        <dbReference type="WBParaSite" id="PSAMB.scaffold10390size4112.g33276.t1"/>
    </source>
</evidence>
<feature type="region of interest" description="Disordered" evidence="1">
    <location>
        <begin position="25"/>
        <end position="73"/>
    </location>
</feature>
<feature type="compositionally biased region" description="Basic and acidic residues" evidence="1">
    <location>
        <begin position="35"/>
        <end position="57"/>
    </location>
</feature>
<accession>A0A914UID1</accession>
<name>A0A914UID1_9BILA</name>
<organism evidence="2 3">
    <name type="scientific">Plectus sambesii</name>
    <dbReference type="NCBI Taxonomy" id="2011161"/>
    <lineage>
        <taxon>Eukaryota</taxon>
        <taxon>Metazoa</taxon>
        <taxon>Ecdysozoa</taxon>
        <taxon>Nematoda</taxon>
        <taxon>Chromadorea</taxon>
        <taxon>Plectida</taxon>
        <taxon>Plectina</taxon>
        <taxon>Plectoidea</taxon>
        <taxon>Plectidae</taxon>
        <taxon>Plectus</taxon>
    </lineage>
</organism>
<dbReference type="WBParaSite" id="PSAMB.scaffold10390size4112.g33276.t1">
    <property type="protein sequence ID" value="PSAMB.scaffold10390size4112.g33276.t1"/>
    <property type="gene ID" value="PSAMB.scaffold10390size4112.g33276"/>
</dbReference>
<protein>
    <submittedName>
        <fullName evidence="3">Uncharacterized protein</fullName>
    </submittedName>
</protein>
<evidence type="ECO:0000256" key="1">
    <source>
        <dbReference type="SAM" id="MobiDB-lite"/>
    </source>
</evidence>
<keyword evidence="2" id="KW-1185">Reference proteome</keyword>
<evidence type="ECO:0000313" key="2">
    <source>
        <dbReference type="Proteomes" id="UP000887566"/>
    </source>
</evidence>
<reference evidence="3" key="1">
    <citation type="submission" date="2022-11" db="UniProtKB">
        <authorList>
            <consortium name="WormBaseParasite"/>
        </authorList>
    </citation>
    <scope>IDENTIFICATION</scope>
</reference>
<dbReference type="AlphaFoldDB" id="A0A914UID1"/>